<sequence length="249" mass="26526">MLKLFVASVVLSASLLAGEISVAVAANLSDVIEVFKTEFAKTNPNTKVNTVLGASGKFTTQIKSGAPFDLFLSADMGFPENLYAEKIAVTKPVVYASGALAMVSTRGLDLSKGIAIVADPKVEKVAIANPKTAPYGTASIEAFKNANVFEKVEPKLVQGDSISQALQFAITAADVGFVNASAFYSDKMKEYKKGVQWVGVDPKLYTPIAQGIVLLKQAENNAEAKAFYDFVLSAKAKSIFKSYGYLVNE</sequence>
<keyword evidence="4" id="KW-0500">Molybdenum</keyword>
<protein>
    <submittedName>
        <fullName evidence="6">Molybdenum ABC transporter, periplasmic molybdenum-binding protein ModA</fullName>
    </submittedName>
</protein>
<gene>
    <name evidence="6" type="ORF">SHALO_2165</name>
</gene>
<dbReference type="Proteomes" id="UP000094609">
    <property type="component" value="Chromosome"/>
</dbReference>
<dbReference type="InterPro" id="IPR050682">
    <property type="entry name" value="ModA/WtpA"/>
</dbReference>
<feature type="binding site" evidence="4">
    <location>
        <position position="162"/>
    </location>
    <ligand>
        <name>molybdate</name>
        <dbReference type="ChEBI" id="CHEBI:36264"/>
    </ligand>
</feature>
<proteinExistence type="inferred from homology"/>
<dbReference type="GO" id="GO:0046872">
    <property type="term" value="F:metal ion binding"/>
    <property type="evidence" value="ECO:0007669"/>
    <property type="project" value="UniProtKB-KW"/>
</dbReference>
<feature type="binding site" evidence="4">
    <location>
        <position position="55"/>
    </location>
    <ligand>
        <name>molybdate</name>
        <dbReference type="ChEBI" id="CHEBI:36264"/>
    </ligand>
</feature>
<organism evidence="6 7">
    <name type="scientific">Sulfurospirillum halorespirans DSM 13726</name>
    <dbReference type="NCBI Taxonomy" id="1193502"/>
    <lineage>
        <taxon>Bacteria</taxon>
        <taxon>Pseudomonadati</taxon>
        <taxon>Campylobacterota</taxon>
        <taxon>Epsilonproteobacteria</taxon>
        <taxon>Campylobacterales</taxon>
        <taxon>Sulfurospirillaceae</taxon>
        <taxon>Sulfurospirillum</taxon>
    </lineage>
</organism>
<dbReference type="Pfam" id="PF13531">
    <property type="entry name" value="SBP_bac_11"/>
    <property type="match status" value="1"/>
</dbReference>
<dbReference type="RefSeq" id="WP_069478545.1">
    <property type="nucleotide sequence ID" value="NZ_CP017111.1"/>
</dbReference>
<feature type="signal peptide" evidence="5">
    <location>
        <begin position="1"/>
        <end position="25"/>
    </location>
</feature>
<dbReference type="NCBIfam" id="TIGR01256">
    <property type="entry name" value="modA"/>
    <property type="match status" value="1"/>
</dbReference>
<evidence type="ECO:0000313" key="6">
    <source>
        <dbReference type="EMBL" id="AOO65927.1"/>
    </source>
</evidence>
<dbReference type="GO" id="GO:0015689">
    <property type="term" value="P:molybdate ion transport"/>
    <property type="evidence" value="ECO:0007669"/>
    <property type="project" value="InterPro"/>
</dbReference>
<evidence type="ECO:0000256" key="3">
    <source>
        <dbReference type="ARBA" id="ARBA00022729"/>
    </source>
</evidence>
<reference evidence="7" key="1">
    <citation type="submission" date="2016-08" db="EMBL/GenBank/DDBJ databases">
        <title>Complete genome sequence of the organohalide-respiring Epsilonproteobacterium Sulfurospirillum halorespirans.</title>
        <authorList>
            <person name="Goris T."/>
            <person name="Zimmermann J."/>
            <person name="Schenz B."/>
            <person name="Lemos M."/>
            <person name="Hackermueller J."/>
            <person name="Diekert G."/>
        </authorList>
    </citation>
    <scope>NUCLEOTIDE SEQUENCE [LARGE SCALE GENOMIC DNA]</scope>
    <source>
        <strain>DSM 13726</strain>
        <strain evidence="7">PCE-M2</strain>
    </source>
</reference>
<evidence type="ECO:0000313" key="7">
    <source>
        <dbReference type="Proteomes" id="UP000094609"/>
    </source>
</evidence>
<dbReference type="PATRIC" id="fig|1193502.14.peg.2194"/>
<dbReference type="GO" id="GO:0030973">
    <property type="term" value="F:molybdate ion binding"/>
    <property type="evidence" value="ECO:0007669"/>
    <property type="project" value="InterPro"/>
</dbReference>
<keyword evidence="7" id="KW-1185">Reference proteome</keyword>
<dbReference type="PANTHER" id="PTHR30632:SF14">
    <property type="entry name" value="TUNGSTATE_MOLYBDATE_CHROMATE-BINDING PROTEIN MODA"/>
    <property type="match status" value="1"/>
</dbReference>
<dbReference type="KEGG" id="shal:SHALO_2165"/>
<dbReference type="Gene3D" id="3.40.190.10">
    <property type="entry name" value="Periplasmic binding protein-like II"/>
    <property type="match status" value="2"/>
</dbReference>
<dbReference type="PIRSF" id="PIRSF004846">
    <property type="entry name" value="ModA"/>
    <property type="match status" value="1"/>
</dbReference>
<dbReference type="InterPro" id="IPR044084">
    <property type="entry name" value="AvModA-like_subst-bd"/>
</dbReference>
<dbReference type="CDD" id="cd13539">
    <property type="entry name" value="PBP2_AvModA"/>
    <property type="match status" value="1"/>
</dbReference>
<accession>A0A1D7TLP7</accession>
<evidence type="ECO:0000256" key="2">
    <source>
        <dbReference type="ARBA" id="ARBA00022723"/>
    </source>
</evidence>
<comment type="similarity">
    <text evidence="1">Belongs to the bacterial solute-binding protein ModA family.</text>
</comment>
<dbReference type="InterPro" id="IPR005950">
    <property type="entry name" value="ModA"/>
</dbReference>
<keyword evidence="2 4" id="KW-0479">Metal-binding</keyword>
<dbReference type="EMBL" id="CP017111">
    <property type="protein sequence ID" value="AOO65927.1"/>
    <property type="molecule type" value="Genomic_DNA"/>
</dbReference>
<keyword evidence="3 5" id="KW-0732">Signal</keyword>
<evidence type="ECO:0000256" key="5">
    <source>
        <dbReference type="SAM" id="SignalP"/>
    </source>
</evidence>
<dbReference type="PANTHER" id="PTHR30632">
    <property type="entry name" value="MOLYBDATE-BINDING PERIPLASMIC PROTEIN"/>
    <property type="match status" value="1"/>
</dbReference>
<dbReference type="SUPFAM" id="SSF53850">
    <property type="entry name" value="Periplasmic binding protein-like II"/>
    <property type="match status" value="1"/>
</dbReference>
<dbReference type="STRING" id="1193502.SHALO_2165"/>
<evidence type="ECO:0000256" key="4">
    <source>
        <dbReference type="PIRSR" id="PIRSR004846-1"/>
    </source>
</evidence>
<dbReference type="AlphaFoldDB" id="A0A1D7TLP7"/>
<feature type="chain" id="PRO_5009099491" evidence="5">
    <location>
        <begin position="26"/>
        <end position="249"/>
    </location>
</feature>
<evidence type="ECO:0000256" key="1">
    <source>
        <dbReference type="ARBA" id="ARBA00009175"/>
    </source>
</evidence>
<name>A0A1D7TLP7_9BACT</name>